<evidence type="ECO:0000313" key="9">
    <source>
        <dbReference type="Proteomes" id="UP000070412"/>
    </source>
</evidence>
<keyword evidence="5" id="KW-0732">Signal</keyword>
<dbReference type="SUPFAM" id="SSF53474">
    <property type="entry name" value="alpha/beta-Hydrolases"/>
    <property type="match status" value="1"/>
</dbReference>
<gene>
    <name evidence="7" type="ORF">SSS_4987</name>
</gene>
<dbReference type="Gene3D" id="2.60.60.20">
    <property type="entry name" value="PLAT/LH2 domain"/>
    <property type="match status" value="1"/>
</dbReference>
<evidence type="ECO:0000259" key="6">
    <source>
        <dbReference type="Pfam" id="PF00151"/>
    </source>
</evidence>
<feature type="domain" description="Lipase" evidence="6">
    <location>
        <begin position="88"/>
        <end position="411"/>
    </location>
</feature>
<dbReference type="InterPro" id="IPR029058">
    <property type="entry name" value="AB_hydrolase_fold"/>
</dbReference>
<keyword evidence="9" id="KW-1185">Reference proteome</keyword>
<evidence type="ECO:0000256" key="1">
    <source>
        <dbReference type="ARBA" id="ARBA00004613"/>
    </source>
</evidence>
<comment type="similarity">
    <text evidence="2 4">Belongs to the AB hydrolase superfamily. Lipase family.</text>
</comment>
<evidence type="ECO:0000256" key="2">
    <source>
        <dbReference type="ARBA" id="ARBA00010701"/>
    </source>
</evidence>
<dbReference type="OrthoDB" id="199913at2759"/>
<protein>
    <submittedName>
        <fullName evidence="7">Inactive pancreatic lipase-related protein 1</fullName>
    </submittedName>
</protein>
<dbReference type="EnsemblMetazoa" id="SSS_4987s_mrna">
    <property type="protein sequence ID" value="KAF7496346.1"/>
    <property type="gene ID" value="SSS_4987"/>
</dbReference>
<evidence type="ECO:0000256" key="4">
    <source>
        <dbReference type="RuleBase" id="RU004262"/>
    </source>
</evidence>
<comment type="subcellular location">
    <subcellularLocation>
        <location evidence="1">Secreted</location>
    </subcellularLocation>
</comment>
<feature type="chain" id="PRO_5038259406" evidence="5">
    <location>
        <begin position="26"/>
        <end position="659"/>
    </location>
</feature>
<dbReference type="PRINTS" id="PR00821">
    <property type="entry name" value="TAGLIPASE"/>
</dbReference>
<evidence type="ECO:0000313" key="7">
    <source>
        <dbReference type="EMBL" id="KAF7496346.1"/>
    </source>
</evidence>
<evidence type="ECO:0000256" key="5">
    <source>
        <dbReference type="SAM" id="SignalP"/>
    </source>
</evidence>
<evidence type="ECO:0000256" key="3">
    <source>
        <dbReference type="ARBA" id="ARBA00022525"/>
    </source>
</evidence>
<dbReference type="PANTHER" id="PTHR11610:SF186">
    <property type="entry name" value="FI22312P1"/>
    <property type="match status" value="1"/>
</dbReference>
<dbReference type="Proteomes" id="UP000070412">
    <property type="component" value="Unassembled WGS sequence"/>
</dbReference>
<proteinExistence type="inferred from homology"/>
<reference evidence="8" key="3">
    <citation type="submission" date="2022-06" db="UniProtKB">
        <authorList>
            <consortium name="EnsemblMetazoa"/>
        </authorList>
    </citation>
    <scope>IDENTIFICATION</scope>
</reference>
<dbReference type="InterPro" id="IPR000734">
    <property type="entry name" value="TAG_lipase"/>
</dbReference>
<dbReference type="GO" id="GO:0016042">
    <property type="term" value="P:lipid catabolic process"/>
    <property type="evidence" value="ECO:0007669"/>
    <property type="project" value="TreeGrafter"/>
</dbReference>
<reference evidence="9" key="1">
    <citation type="journal article" date="2020" name="PLoS Negl. Trop. Dis.">
        <title>High-quality nuclear genome for Sarcoptes scabiei-A critical resource for a neglected parasite.</title>
        <authorList>
            <person name="Korhonen P.K."/>
            <person name="Gasser R.B."/>
            <person name="Ma G."/>
            <person name="Wang T."/>
            <person name="Stroehlein A.J."/>
            <person name="Young N.D."/>
            <person name="Ang C.S."/>
            <person name="Fernando D.D."/>
            <person name="Lu H.C."/>
            <person name="Taylor S."/>
            <person name="Reynolds S.L."/>
            <person name="Mofiz E."/>
            <person name="Najaraj S.H."/>
            <person name="Gowda H."/>
            <person name="Madugundu A."/>
            <person name="Renuse S."/>
            <person name="Holt D."/>
            <person name="Pandey A."/>
            <person name="Papenfuss A.T."/>
            <person name="Fischer K."/>
        </authorList>
    </citation>
    <scope>NUCLEOTIDE SEQUENCE [LARGE SCALE GENOMIC DNA]</scope>
</reference>
<organism evidence="7">
    <name type="scientific">Sarcoptes scabiei</name>
    <name type="common">Itch mite</name>
    <name type="synonym">Acarus scabiei</name>
    <dbReference type="NCBI Taxonomy" id="52283"/>
    <lineage>
        <taxon>Eukaryota</taxon>
        <taxon>Metazoa</taxon>
        <taxon>Ecdysozoa</taxon>
        <taxon>Arthropoda</taxon>
        <taxon>Chelicerata</taxon>
        <taxon>Arachnida</taxon>
        <taxon>Acari</taxon>
        <taxon>Acariformes</taxon>
        <taxon>Sarcoptiformes</taxon>
        <taxon>Astigmata</taxon>
        <taxon>Psoroptidia</taxon>
        <taxon>Sarcoptoidea</taxon>
        <taxon>Sarcoptidae</taxon>
        <taxon>Sarcoptinae</taxon>
        <taxon>Sarcoptes</taxon>
    </lineage>
</organism>
<reference evidence="7" key="2">
    <citation type="submission" date="2020-01" db="EMBL/GenBank/DDBJ databases">
        <authorList>
            <person name="Korhonen P.K.K."/>
            <person name="Guangxu M.G."/>
            <person name="Wang T.W."/>
            <person name="Stroehlein A.J.S."/>
            <person name="Young N.D."/>
            <person name="Ang C.-S.A."/>
            <person name="Fernando D.W.F."/>
            <person name="Lu H.L."/>
            <person name="Taylor S.T."/>
            <person name="Ehtesham M.E.M."/>
            <person name="Najaraj S.H.N."/>
            <person name="Harsha G.H.G."/>
            <person name="Madugundu A.M."/>
            <person name="Renuse S.R."/>
            <person name="Holt D.H."/>
            <person name="Pandey A.P."/>
            <person name="Papenfuss A.P."/>
            <person name="Gasser R.B.G."/>
            <person name="Fischer K.F."/>
        </authorList>
    </citation>
    <scope>NUCLEOTIDE SEQUENCE</scope>
    <source>
        <strain evidence="7">SSS_KF_BRIS2020</strain>
    </source>
</reference>
<sequence>MRLKYNFPFVLSLYWILMISKLSESHSQCGLANNYLTARIPIDQDEPKEEEIQWAIQESIERWRSTNEDRTGIGSDTKIRRKRNEESSICYDKIGCFRNQSPFDYLNTLPASPESISTSFTLFTRRNLIGGEIIKLDYEDLLMNASTFDSIREIKIIIHGFGSSSKRPWVIKMTEALLKLGDFNIINVDWENGSKLPNYVQAAANTRLVGKQIARLIRNINRFYHISPSNYHLIGFSLGAHVAGFTGQEIRNISRITGLDPASPLFEGYSADVRLDPTDALFVDVIHSNGDSFIRGGFGFFGPMGSVDFYPNGGKVQVGCNSALSILANLFYYGQWNILCNHRRAFHFFIESVHHECTFKAFSCSNYEEFLKGNCFDCGDQGQKCSNMGYYSNLSLGRGPMYLMTRDREPFCVNQFRVQILSSSGQGVTWGQIKLQLINNDGFNETFALNQEIDQLKEEENIMALVVAHMRLNNVTKIKISYTKYKGWIYNGLNEWRFDRIEILDNNSNLKSFCKLSTILKDSVTVTLTLLNGNCTINNGFEEFESNSHQTSSISTNSILPNVFNSELEIIQDSYPTLRIKDSEADKFLINHLSFINFLSRNQNKGTDHFFVFSDKIENIPQYGLRTNFKTFPIQLDWRKSFAIIKLVYFEIRPIEADT</sequence>
<dbReference type="Pfam" id="PF00151">
    <property type="entry name" value="Lipase"/>
    <property type="match status" value="1"/>
</dbReference>
<dbReference type="GO" id="GO:0016298">
    <property type="term" value="F:lipase activity"/>
    <property type="evidence" value="ECO:0007669"/>
    <property type="project" value="InterPro"/>
</dbReference>
<dbReference type="Gene3D" id="3.40.50.1820">
    <property type="entry name" value="alpha/beta hydrolase"/>
    <property type="match status" value="1"/>
</dbReference>
<dbReference type="AlphaFoldDB" id="A0A834RGL0"/>
<keyword evidence="3" id="KW-0964">Secreted</keyword>
<dbReference type="CDD" id="cd00707">
    <property type="entry name" value="Pancreat_lipase_like"/>
    <property type="match status" value="1"/>
</dbReference>
<evidence type="ECO:0000313" key="8">
    <source>
        <dbReference type="EnsemblMetazoa" id="KAF7496346.1"/>
    </source>
</evidence>
<dbReference type="GO" id="GO:0005615">
    <property type="term" value="C:extracellular space"/>
    <property type="evidence" value="ECO:0007669"/>
    <property type="project" value="TreeGrafter"/>
</dbReference>
<dbReference type="InterPro" id="IPR033906">
    <property type="entry name" value="Lipase_N"/>
</dbReference>
<dbReference type="PANTHER" id="PTHR11610">
    <property type="entry name" value="LIPASE"/>
    <property type="match status" value="1"/>
</dbReference>
<dbReference type="InterPro" id="IPR013818">
    <property type="entry name" value="Lipase"/>
</dbReference>
<dbReference type="FunFam" id="3.40.50.1820:FF:000288">
    <property type="entry name" value="Pancreatic triacylglycerol lipase"/>
    <property type="match status" value="1"/>
</dbReference>
<feature type="signal peptide" evidence="5">
    <location>
        <begin position="1"/>
        <end position="25"/>
    </location>
</feature>
<dbReference type="EMBL" id="WVUK01000012">
    <property type="protein sequence ID" value="KAF7496346.1"/>
    <property type="molecule type" value="Genomic_DNA"/>
</dbReference>
<accession>A0A834RGL0</accession>
<name>A0A834RGL0_SARSC</name>